<dbReference type="GO" id="GO:0043709">
    <property type="term" value="P:cell adhesion involved in single-species biofilm formation"/>
    <property type="evidence" value="ECO:0007669"/>
    <property type="project" value="TreeGrafter"/>
</dbReference>
<dbReference type="Proteomes" id="UP000064939">
    <property type="component" value="Chromosome"/>
</dbReference>
<sequence length="164" mass="17797">MISVGVSSIVYANDLNNRQLNISGLIITRACELVTSEIDVDFGVISAPQIMNDMAPKEDFEISLNNCPKANIRAVFTGNTDSNHQLLNVTSSSTARGIGVRIYDEKDHIVTFGETPTSGTTGINGVVHTLRFKAQVAKLPEVESIRDIKEGTFSASATYEVIYD</sequence>
<evidence type="ECO:0000259" key="1">
    <source>
        <dbReference type="Pfam" id="PF00419"/>
    </source>
</evidence>
<accession>A0A0N9VUF6</accession>
<dbReference type="SUPFAM" id="SSF49401">
    <property type="entry name" value="Bacterial adhesins"/>
    <property type="match status" value="1"/>
</dbReference>
<evidence type="ECO:0000313" key="2">
    <source>
        <dbReference type="EMBL" id="ALH94760.1"/>
    </source>
</evidence>
<dbReference type="Pfam" id="PF00419">
    <property type="entry name" value="Fimbrial"/>
    <property type="match status" value="1"/>
</dbReference>
<evidence type="ECO:0000313" key="3">
    <source>
        <dbReference type="Proteomes" id="UP000064939"/>
    </source>
</evidence>
<dbReference type="PANTHER" id="PTHR33420">
    <property type="entry name" value="FIMBRIAL SUBUNIT ELFA-RELATED"/>
    <property type="match status" value="1"/>
</dbReference>
<reference evidence="2 3" key="1">
    <citation type="journal article" date="2015" name="Int. J. Syst. Evol. Microbiol.">
        <title>Acinetobacter equi sp. nov. isolated from horse faeces.</title>
        <authorList>
            <person name="Poppel M.T."/>
            <person name="Skiebe E."/>
            <person name="Laue M."/>
            <person name="Bergmann H."/>
            <person name="Ebersberger I."/>
            <person name="Garn T."/>
            <person name="Fruth A."/>
            <person name="Baumgardt S."/>
            <person name="Busse H.J."/>
            <person name="Wilharm G."/>
        </authorList>
    </citation>
    <scope>NUCLEOTIDE SEQUENCE [LARGE SCALE GENOMIC DNA]</scope>
    <source>
        <strain evidence="2 3">114</strain>
    </source>
</reference>
<dbReference type="KEGG" id="aei:AOY20_03990"/>
<dbReference type="AlphaFoldDB" id="A0A0N9VUF6"/>
<dbReference type="InterPro" id="IPR036937">
    <property type="entry name" value="Adhesion_dom_fimbrial_sf"/>
</dbReference>
<dbReference type="GO" id="GO:0009289">
    <property type="term" value="C:pilus"/>
    <property type="evidence" value="ECO:0007669"/>
    <property type="project" value="InterPro"/>
</dbReference>
<dbReference type="STRING" id="1324350.AOY20_03990"/>
<proteinExistence type="predicted"/>
<feature type="domain" description="Fimbrial-type adhesion" evidence="1">
    <location>
        <begin position="21"/>
        <end position="164"/>
    </location>
</feature>
<dbReference type="InterPro" id="IPR050263">
    <property type="entry name" value="Bact_Fimbrial_Adh_Pro"/>
</dbReference>
<organism evidence="2 3">
    <name type="scientific">Acinetobacter equi</name>
    <dbReference type="NCBI Taxonomy" id="1324350"/>
    <lineage>
        <taxon>Bacteria</taxon>
        <taxon>Pseudomonadati</taxon>
        <taxon>Pseudomonadota</taxon>
        <taxon>Gammaproteobacteria</taxon>
        <taxon>Moraxellales</taxon>
        <taxon>Moraxellaceae</taxon>
        <taxon>Acinetobacter</taxon>
    </lineage>
</organism>
<dbReference type="PANTHER" id="PTHR33420:SF32">
    <property type="entry name" value="FIMBRIAL-LIKE PROTEIN"/>
    <property type="match status" value="1"/>
</dbReference>
<dbReference type="EMBL" id="CP012808">
    <property type="protein sequence ID" value="ALH94760.1"/>
    <property type="molecule type" value="Genomic_DNA"/>
</dbReference>
<gene>
    <name evidence="2" type="ORF">AOY20_03990</name>
</gene>
<dbReference type="InterPro" id="IPR000259">
    <property type="entry name" value="Adhesion_dom_fimbrial"/>
</dbReference>
<dbReference type="Gene3D" id="2.60.40.1090">
    <property type="entry name" value="Fimbrial-type adhesion domain"/>
    <property type="match status" value="1"/>
</dbReference>
<dbReference type="InterPro" id="IPR008966">
    <property type="entry name" value="Adhesion_dom_sf"/>
</dbReference>
<keyword evidence="3" id="KW-1185">Reference proteome</keyword>
<protein>
    <recommendedName>
        <fullName evidence="1">Fimbrial-type adhesion domain-containing protein</fullName>
    </recommendedName>
</protein>
<name>A0A0N9VUF6_9GAMM</name>